<feature type="active site" evidence="9">
    <location>
        <position position="241"/>
    </location>
</feature>
<protein>
    <recommendedName>
        <fullName evidence="9">Tyrosine recombinase XerC</fullName>
    </recommendedName>
</protein>
<dbReference type="SUPFAM" id="SSF47823">
    <property type="entry name" value="lambda integrase-like, N-terminal domain"/>
    <property type="match status" value="1"/>
</dbReference>
<evidence type="ECO:0000256" key="3">
    <source>
        <dbReference type="ARBA" id="ARBA00022618"/>
    </source>
</evidence>
<comment type="subcellular location">
    <subcellularLocation>
        <location evidence="1 9">Cytoplasm</location>
    </subcellularLocation>
</comment>
<dbReference type="Proteomes" id="UP000279959">
    <property type="component" value="Chromosome"/>
</dbReference>
<dbReference type="AlphaFoldDB" id="A0A494WAH4"/>
<evidence type="ECO:0000259" key="10">
    <source>
        <dbReference type="PROSITE" id="PS51898"/>
    </source>
</evidence>
<dbReference type="Gene3D" id="1.10.150.130">
    <property type="match status" value="1"/>
</dbReference>
<feature type="active site" evidence="9">
    <location>
        <position position="173"/>
    </location>
</feature>
<sequence>MAQEDAALIDRFLEMMAAERGAARNTMLAYRTDLNGAAALVGGLAQADKDALGTLAEHWAGLAASSLARKTSALRAFYAFLEEEGLRADNPAAALPRPVTRRPLPKILSTAEVDRLFALIAERLAAEHPSPLDLRLSALIELLYGSGLRASELVSLPRRALAADRPFLILRGKGGRERLVPISDRARAAVALWLTHVPADSPWLFPSGKSHLSRIRLYQMVKALAAAAGIPPQRVSPHVLRHAFATHLLEGGADLRALQTMLGHADIGTTQIYTHVDSRRLVELVNRRHPLATMTARAPHPRVDDAPSAP</sequence>
<dbReference type="InterPro" id="IPR044068">
    <property type="entry name" value="CB"/>
</dbReference>
<dbReference type="PANTHER" id="PTHR30349:SF90">
    <property type="entry name" value="TYROSINE RECOMBINASE XERD"/>
    <property type="match status" value="1"/>
</dbReference>
<dbReference type="GO" id="GO:0005737">
    <property type="term" value="C:cytoplasm"/>
    <property type="evidence" value="ECO:0007669"/>
    <property type="project" value="UniProtKB-SubCell"/>
</dbReference>
<feature type="active site" evidence="9">
    <location>
        <position position="264"/>
    </location>
</feature>
<dbReference type="InterPro" id="IPR002104">
    <property type="entry name" value="Integrase_catalytic"/>
</dbReference>
<reference evidence="12 13" key="1">
    <citation type="submission" date="2018-05" db="EMBL/GenBank/DDBJ databases">
        <title>Complete Genome Sequence of the Nonylphenol-Degrading Bacterium Sphingobium amiense DSM 16289T.</title>
        <authorList>
            <person name="Ootsuka M."/>
            <person name="Nishizawa T."/>
            <person name="Ohta H."/>
        </authorList>
    </citation>
    <scope>NUCLEOTIDE SEQUENCE [LARGE SCALE GENOMIC DNA]</scope>
    <source>
        <strain evidence="12 13">DSM 16289</strain>
    </source>
</reference>
<dbReference type="KEGG" id="sami:SAMIE_1009660"/>
<evidence type="ECO:0000256" key="5">
    <source>
        <dbReference type="ARBA" id="ARBA00022908"/>
    </source>
</evidence>
<keyword evidence="4 9" id="KW-0159">Chromosome partition</keyword>
<keyword evidence="7 9" id="KW-0233">DNA recombination</keyword>
<keyword evidence="13" id="KW-1185">Reference proteome</keyword>
<dbReference type="RefSeq" id="WP_066699662.1">
    <property type="nucleotide sequence ID" value="NZ_AP018664.1"/>
</dbReference>
<dbReference type="GO" id="GO:0007059">
    <property type="term" value="P:chromosome segregation"/>
    <property type="evidence" value="ECO:0007669"/>
    <property type="project" value="UniProtKB-UniRule"/>
</dbReference>
<dbReference type="InterPro" id="IPR013762">
    <property type="entry name" value="Integrase-like_cat_sf"/>
</dbReference>
<evidence type="ECO:0000259" key="11">
    <source>
        <dbReference type="PROSITE" id="PS51900"/>
    </source>
</evidence>
<feature type="active site" evidence="9">
    <location>
        <position position="149"/>
    </location>
</feature>
<accession>A0A494WAH4</accession>
<dbReference type="GO" id="GO:0051301">
    <property type="term" value="P:cell division"/>
    <property type="evidence" value="ECO:0007669"/>
    <property type="project" value="UniProtKB-KW"/>
</dbReference>
<dbReference type="InterPro" id="IPR011010">
    <property type="entry name" value="DNA_brk_join_enz"/>
</dbReference>
<dbReference type="InterPro" id="IPR004107">
    <property type="entry name" value="Integrase_SAM-like_N"/>
</dbReference>
<evidence type="ECO:0000256" key="9">
    <source>
        <dbReference type="HAMAP-Rule" id="MF_01808"/>
    </source>
</evidence>
<keyword evidence="6 9" id="KW-0238">DNA-binding</keyword>
<evidence type="ECO:0000256" key="2">
    <source>
        <dbReference type="ARBA" id="ARBA00022490"/>
    </source>
</evidence>
<evidence type="ECO:0000256" key="1">
    <source>
        <dbReference type="ARBA" id="ARBA00004496"/>
    </source>
</evidence>
<comment type="function">
    <text evidence="9">Site-specific tyrosine recombinase, which acts by catalyzing the cutting and rejoining of the recombining DNA molecules. The XerC-XerD complex is essential to convert dimers of the bacterial chromosome into monomers to permit their segregation at cell division. It also contributes to the segregational stability of plasmids.</text>
</comment>
<keyword evidence="5 9" id="KW-0229">DNA integration</keyword>
<name>A0A494WAH4_9SPHN</name>
<dbReference type="PANTHER" id="PTHR30349">
    <property type="entry name" value="PHAGE INTEGRASE-RELATED"/>
    <property type="match status" value="1"/>
</dbReference>
<keyword evidence="3 9" id="KW-0132">Cell division</keyword>
<dbReference type="Pfam" id="PF00589">
    <property type="entry name" value="Phage_integrase"/>
    <property type="match status" value="1"/>
</dbReference>
<evidence type="ECO:0000256" key="7">
    <source>
        <dbReference type="ARBA" id="ARBA00023172"/>
    </source>
</evidence>
<comment type="similarity">
    <text evidence="9">Belongs to the 'phage' integrase family. XerC subfamily.</text>
</comment>
<dbReference type="PROSITE" id="PS51898">
    <property type="entry name" value="TYR_RECOMBINASE"/>
    <property type="match status" value="1"/>
</dbReference>
<dbReference type="GO" id="GO:0006313">
    <property type="term" value="P:DNA transposition"/>
    <property type="evidence" value="ECO:0007669"/>
    <property type="project" value="UniProtKB-UniRule"/>
</dbReference>
<dbReference type="GO" id="GO:0003677">
    <property type="term" value="F:DNA binding"/>
    <property type="evidence" value="ECO:0007669"/>
    <property type="project" value="UniProtKB-UniRule"/>
</dbReference>
<keyword evidence="2 9" id="KW-0963">Cytoplasm</keyword>
<feature type="domain" description="Core-binding (CB)" evidence="11">
    <location>
        <begin position="3"/>
        <end position="82"/>
    </location>
</feature>
<gene>
    <name evidence="9" type="primary">xerC</name>
    <name evidence="12" type="ORF">SAMIE_1009660</name>
</gene>
<organism evidence="12 13">
    <name type="scientific">Sphingobium amiense</name>
    <dbReference type="NCBI Taxonomy" id="135719"/>
    <lineage>
        <taxon>Bacteria</taxon>
        <taxon>Pseudomonadati</taxon>
        <taxon>Pseudomonadota</taxon>
        <taxon>Alphaproteobacteria</taxon>
        <taxon>Sphingomonadales</taxon>
        <taxon>Sphingomonadaceae</taxon>
        <taxon>Sphingobium</taxon>
    </lineage>
</organism>
<dbReference type="Gene3D" id="1.10.443.10">
    <property type="entry name" value="Intergrase catalytic core"/>
    <property type="match status" value="1"/>
</dbReference>
<evidence type="ECO:0000313" key="13">
    <source>
        <dbReference type="Proteomes" id="UP000279959"/>
    </source>
</evidence>
<dbReference type="HAMAP" id="MF_01808">
    <property type="entry name" value="Recomb_XerC_XerD"/>
    <property type="match status" value="1"/>
</dbReference>
<feature type="domain" description="Tyr recombinase" evidence="10">
    <location>
        <begin position="103"/>
        <end position="286"/>
    </location>
</feature>
<feature type="active site" evidence="9">
    <location>
        <position position="238"/>
    </location>
</feature>
<feature type="active site" description="O-(3'-phospho-DNA)-tyrosine intermediate" evidence="9">
    <location>
        <position position="273"/>
    </location>
</feature>
<dbReference type="InterPro" id="IPR023009">
    <property type="entry name" value="Tyrosine_recombinase_XerC/XerD"/>
</dbReference>
<dbReference type="NCBIfam" id="NF001399">
    <property type="entry name" value="PRK00283.1"/>
    <property type="match status" value="1"/>
</dbReference>
<evidence type="ECO:0000313" key="12">
    <source>
        <dbReference type="EMBL" id="BBD97465.1"/>
    </source>
</evidence>
<dbReference type="GO" id="GO:0009037">
    <property type="term" value="F:tyrosine-based site-specific recombinase activity"/>
    <property type="evidence" value="ECO:0007669"/>
    <property type="project" value="UniProtKB-UniRule"/>
</dbReference>
<dbReference type="EMBL" id="AP018664">
    <property type="protein sequence ID" value="BBD97465.1"/>
    <property type="molecule type" value="Genomic_DNA"/>
</dbReference>
<dbReference type="SUPFAM" id="SSF56349">
    <property type="entry name" value="DNA breaking-rejoining enzymes"/>
    <property type="match status" value="1"/>
</dbReference>
<evidence type="ECO:0000256" key="4">
    <source>
        <dbReference type="ARBA" id="ARBA00022829"/>
    </source>
</evidence>
<comment type="subunit">
    <text evidence="9">Forms a cyclic heterotetrameric complex composed of two molecules of XerC and two molecules of XerD.</text>
</comment>
<dbReference type="PROSITE" id="PS51900">
    <property type="entry name" value="CB"/>
    <property type="match status" value="1"/>
</dbReference>
<dbReference type="InterPro" id="IPR050090">
    <property type="entry name" value="Tyrosine_recombinase_XerCD"/>
</dbReference>
<evidence type="ECO:0000256" key="6">
    <source>
        <dbReference type="ARBA" id="ARBA00023125"/>
    </source>
</evidence>
<dbReference type="InterPro" id="IPR010998">
    <property type="entry name" value="Integrase_recombinase_N"/>
</dbReference>
<keyword evidence="8 9" id="KW-0131">Cell cycle</keyword>
<evidence type="ECO:0000256" key="8">
    <source>
        <dbReference type="ARBA" id="ARBA00023306"/>
    </source>
</evidence>
<dbReference type="Pfam" id="PF02899">
    <property type="entry name" value="Phage_int_SAM_1"/>
    <property type="match status" value="1"/>
</dbReference>
<proteinExistence type="inferred from homology"/>